<protein>
    <submittedName>
        <fullName evidence="7">Streptomyces sporulation and cell division protein, SsgA</fullName>
    </submittedName>
</protein>
<evidence type="ECO:0000256" key="1">
    <source>
        <dbReference type="ARBA" id="ARBA00004431"/>
    </source>
</evidence>
<dbReference type="Proteomes" id="UP000199529">
    <property type="component" value="Unassembled WGS sequence"/>
</dbReference>
<keyword evidence="6" id="KW-0131">Cell cycle</keyword>
<organism evidence="7 8">
    <name type="scientific">Saccharopolyspora shandongensis</name>
    <dbReference type="NCBI Taxonomy" id="418495"/>
    <lineage>
        <taxon>Bacteria</taxon>
        <taxon>Bacillati</taxon>
        <taxon>Actinomycetota</taxon>
        <taxon>Actinomycetes</taxon>
        <taxon>Pseudonocardiales</taxon>
        <taxon>Pseudonocardiaceae</taxon>
        <taxon>Saccharopolyspora</taxon>
    </lineage>
</organism>
<gene>
    <name evidence="7" type="ORF">SAMN05216215_107227</name>
</gene>
<evidence type="ECO:0000256" key="2">
    <source>
        <dbReference type="ARBA" id="ARBA00009323"/>
    </source>
</evidence>
<dbReference type="GO" id="GO:0000917">
    <property type="term" value="P:division septum assembly"/>
    <property type="evidence" value="ECO:0007669"/>
    <property type="project" value="UniProtKB-KW"/>
</dbReference>
<dbReference type="Gene3D" id="2.30.31.20">
    <property type="entry name" value="Sporulation-specific cell division protein SsgB"/>
    <property type="match status" value="1"/>
</dbReference>
<comment type="similarity">
    <text evidence="2">Belongs to the SsgA family.</text>
</comment>
<dbReference type="InterPro" id="IPR006776">
    <property type="entry name" value="SsgB"/>
</dbReference>
<dbReference type="AlphaFoldDB" id="A0A1H3SXX3"/>
<dbReference type="GO" id="GO:0030428">
    <property type="term" value="C:cell septum"/>
    <property type="evidence" value="ECO:0007669"/>
    <property type="project" value="UniProtKB-SubCell"/>
</dbReference>
<comment type="subcellular location">
    <subcellularLocation>
        <location evidence="1">Cell septum</location>
    </subcellularLocation>
</comment>
<keyword evidence="3 7" id="KW-0132">Cell division</keyword>
<sequence>MMAKNHRTIIRFATVFSLAALPGVSAPVRVELRYETRDPYAVAVIFNAGQSHQVRWEVARDLLADGLVADSGEGDMRIGPCPDKPELLLITLRSPSGQATFETPAEKLAQFLNDTYDIVEPGDEHRWMSVDEALNRLLPNDL</sequence>
<dbReference type="OrthoDB" id="3680827at2"/>
<accession>A0A1H3SXX3</accession>
<evidence type="ECO:0000256" key="4">
    <source>
        <dbReference type="ARBA" id="ARBA00022969"/>
    </source>
</evidence>
<proteinExistence type="inferred from homology"/>
<keyword evidence="5" id="KW-0717">Septation</keyword>
<dbReference type="EMBL" id="FNOK01000072">
    <property type="protein sequence ID" value="SDZ42784.1"/>
    <property type="molecule type" value="Genomic_DNA"/>
</dbReference>
<dbReference type="STRING" id="418495.SAMN05216215_107227"/>
<dbReference type="RefSeq" id="WP_093277331.1">
    <property type="nucleotide sequence ID" value="NZ_JBEYVA010000120.1"/>
</dbReference>
<reference evidence="8" key="1">
    <citation type="submission" date="2016-10" db="EMBL/GenBank/DDBJ databases">
        <authorList>
            <person name="Varghese N."/>
            <person name="Submissions S."/>
        </authorList>
    </citation>
    <scope>NUCLEOTIDE SEQUENCE [LARGE SCALE GENOMIC DNA]</scope>
    <source>
        <strain evidence="8">CGMCC 4.3530</strain>
    </source>
</reference>
<evidence type="ECO:0000256" key="5">
    <source>
        <dbReference type="ARBA" id="ARBA00023210"/>
    </source>
</evidence>
<dbReference type="GO" id="GO:0030435">
    <property type="term" value="P:sporulation resulting in formation of a cellular spore"/>
    <property type="evidence" value="ECO:0007669"/>
    <property type="project" value="UniProtKB-KW"/>
</dbReference>
<evidence type="ECO:0000313" key="8">
    <source>
        <dbReference type="Proteomes" id="UP000199529"/>
    </source>
</evidence>
<dbReference type="Pfam" id="PF04686">
    <property type="entry name" value="SsgA"/>
    <property type="match status" value="1"/>
</dbReference>
<evidence type="ECO:0000313" key="7">
    <source>
        <dbReference type="EMBL" id="SDZ42784.1"/>
    </source>
</evidence>
<name>A0A1H3SXX3_9PSEU</name>
<keyword evidence="8" id="KW-1185">Reference proteome</keyword>
<evidence type="ECO:0000256" key="6">
    <source>
        <dbReference type="ARBA" id="ARBA00023306"/>
    </source>
</evidence>
<evidence type="ECO:0000256" key="3">
    <source>
        <dbReference type="ARBA" id="ARBA00022618"/>
    </source>
</evidence>
<dbReference type="InterPro" id="IPR038658">
    <property type="entry name" value="SsgB_sf"/>
</dbReference>
<keyword evidence="4" id="KW-0749">Sporulation</keyword>